<sequence length="73" mass="8416">MKPRPTGQPVPKPEEMHSPHKKPSTKHRRGGKPEQPRNPKHLAKKTEVRKKRWEVTEGGQTPQRPEVQKTNSP</sequence>
<evidence type="ECO:0000256" key="1">
    <source>
        <dbReference type="SAM" id="MobiDB-lite"/>
    </source>
</evidence>
<feature type="region of interest" description="Disordered" evidence="1">
    <location>
        <begin position="1"/>
        <end position="73"/>
    </location>
</feature>
<feature type="compositionally biased region" description="Basic residues" evidence="1">
    <location>
        <begin position="19"/>
        <end position="30"/>
    </location>
</feature>
<accession>A0AAV7PLI5</accession>
<proteinExistence type="predicted"/>
<dbReference type="AlphaFoldDB" id="A0AAV7PLI5"/>
<dbReference type="Proteomes" id="UP001066276">
    <property type="component" value="Chromosome 7"/>
</dbReference>
<feature type="compositionally biased region" description="Polar residues" evidence="1">
    <location>
        <begin position="58"/>
        <end position="73"/>
    </location>
</feature>
<organism evidence="2 3">
    <name type="scientific">Pleurodeles waltl</name>
    <name type="common">Iberian ribbed newt</name>
    <dbReference type="NCBI Taxonomy" id="8319"/>
    <lineage>
        <taxon>Eukaryota</taxon>
        <taxon>Metazoa</taxon>
        <taxon>Chordata</taxon>
        <taxon>Craniata</taxon>
        <taxon>Vertebrata</taxon>
        <taxon>Euteleostomi</taxon>
        <taxon>Amphibia</taxon>
        <taxon>Batrachia</taxon>
        <taxon>Caudata</taxon>
        <taxon>Salamandroidea</taxon>
        <taxon>Salamandridae</taxon>
        <taxon>Pleurodelinae</taxon>
        <taxon>Pleurodeles</taxon>
    </lineage>
</organism>
<gene>
    <name evidence="2" type="ORF">NDU88_005050</name>
</gene>
<feature type="compositionally biased region" description="Basic residues" evidence="1">
    <location>
        <begin position="38"/>
        <end position="52"/>
    </location>
</feature>
<name>A0AAV7PLI5_PLEWA</name>
<protein>
    <submittedName>
        <fullName evidence="2">Uncharacterized protein</fullName>
    </submittedName>
</protein>
<reference evidence="2" key="1">
    <citation type="journal article" date="2022" name="bioRxiv">
        <title>Sequencing and chromosome-scale assembly of the giantPleurodeles waltlgenome.</title>
        <authorList>
            <person name="Brown T."/>
            <person name="Elewa A."/>
            <person name="Iarovenko S."/>
            <person name="Subramanian E."/>
            <person name="Araus A.J."/>
            <person name="Petzold A."/>
            <person name="Susuki M."/>
            <person name="Suzuki K.-i.T."/>
            <person name="Hayashi T."/>
            <person name="Toyoda A."/>
            <person name="Oliveira C."/>
            <person name="Osipova E."/>
            <person name="Leigh N.D."/>
            <person name="Simon A."/>
            <person name="Yun M.H."/>
        </authorList>
    </citation>
    <scope>NUCLEOTIDE SEQUENCE</scope>
    <source>
        <strain evidence="2">20211129_DDA</strain>
        <tissue evidence="2">Liver</tissue>
    </source>
</reference>
<keyword evidence="3" id="KW-1185">Reference proteome</keyword>
<feature type="compositionally biased region" description="Pro residues" evidence="1">
    <location>
        <begin position="1"/>
        <end position="11"/>
    </location>
</feature>
<comment type="caution">
    <text evidence="2">The sequence shown here is derived from an EMBL/GenBank/DDBJ whole genome shotgun (WGS) entry which is preliminary data.</text>
</comment>
<dbReference type="EMBL" id="JANPWB010000011">
    <property type="protein sequence ID" value="KAJ1126643.1"/>
    <property type="molecule type" value="Genomic_DNA"/>
</dbReference>
<evidence type="ECO:0000313" key="3">
    <source>
        <dbReference type="Proteomes" id="UP001066276"/>
    </source>
</evidence>
<evidence type="ECO:0000313" key="2">
    <source>
        <dbReference type="EMBL" id="KAJ1126643.1"/>
    </source>
</evidence>